<dbReference type="RefSeq" id="WP_089381892.1">
    <property type="nucleotide sequence ID" value="NZ_FZNT01000006.1"/>
</dbReference>
<protein>
    <recommendedName>
        <fullName evidence="2">DUF5916 domain-containing protein</fullName>
    </recommendedName>
</protein>
<dbReference type="EMBL" id="FZNT01000006">
    <property type="protein sequence ID" value="SNR59434.1"/>
    <property type="molecule type" value="Genomic_DNA"/>
</dbReference>
<evidence type="ECO:0000256" key="1">
    <source>
        <dbReference type="SAM" id="SignalP"/>
    </source>
</evidence>
<dbReference type="InterPro" id="IPR045670">
    <property type="entry name" value="DUF5916"/>
</dbReference>
<accession>A0A238XM66</accession>
<dbReference type="Proteomes" id="UP000198384">
    <property type="component" value="Unassembled WGS sequence"/>
</dbReference>
<keyword evidence="1" id="KW-0732">Signal</keyword>
<dbReference type="SUPFAM" id="SSF49344">
    <property type="entry name" value="CBD9-like"/>
    <property type="match status" value="1"/>
</dbReference>
<feature type="chain" id="PRO_5012895859" description="DUF5916 domain-containing protein" evidence="1">
    <location>
        <begin position="19"/>
        <end position="803"/>
    </location>
</feature>
<evidence type="ECO:0000259" key="2">
    <source>
        <dbReference type="Pfam" id="PF19313"/>
    </source>
</evidence>
<dbReference type="CDD" id="cd09618">
    <property type="entry name" value="CBM9_like_2"/>
    <property type="match status" value="1"/>
</dbReference>
<feature type="signal peptide" evidence="1">
    <location>
        <begin position="1"/>
        <end position="18"/>
    </location>
</feature>
<dbReference type="Gene3D" id="2.60.40.1190">
    <property type="match status" value="1"/>
</dbReference>
<organism evidence="3 4">
    <name type="scientific">Lutibacter agarilyticus</name>
    <dbReference type="NCBI Taxonomy" id="1109740"/>
    <lineage>
        <taxon>Bacteria</taxon>
        <taxon>Pseudomonadati</taxon>
        <taxon>Bacteroidota</taxon>
        <taxon>Flavobacteriia</taxon>
        <taxon>Flavobacteriales</taxon>
        <taxon>Flavobacteriaceae</taxon>
        <taxon>Lutibacter</taxon>
    </lineage>
</organism>
<gene>
    <name evidence="3" type="ORF">SAMN06265371_106133</name>
</gene>
<keyword evidence="4" id="KW-1185">Reference proteome</keyword>
<reference evidence="3 4" key="1">
    <citation type="submission" date="2017-06" db="EMBL/GenBank/DDBJ databases">
        <authorList>
            <person name="Kim H.J."/>
            <person name="Triplett B.A."/>
        </authorList>
    </citation>
    <scope>NUCLEOTIDE SEQUENCE [LARGE SCALE GENOMIC DNA]</scope>
    <source>
        <strain evidence="3 4">DSM 29150</strain>
    </source>
</reference>
<sequence>MKKYLFIYFLCIFSFAFAQQPKKSVQASKTKKAPTIDGILNDEAWENADIAKDFVMFRPGDGTKERENKKTAVKITYDDEAIYFGAILYDDTPEEIPLQFTSRDDFGNVDWFLVSLNPFNDNQNDFEFVVMSTNSQADAKVFANGNEDFSWNAVWDSEVSINKDSWVVEIKIPYSQLRFSNAPVQTWGVNFHRKINYLNEQYVWNYIDKSAGELSLYAGLINGIENIQPPTRLNFYPYTSGTLSSYNNDTRFDANFGLDIKYGLSESHTLDVTLIPDFGQTAFDETVLNLGPFEQQYSEKRAFFTEGTELFGLGNLFYSRRIGSSPIGYYDVEENLQENEAIANNPTNVNMINAIKLSGRDKNGLGIGFFNAITEKTYATIKDTVSGTERKEITEPLTNYNVFVIDKQFNGNSSVSLINTNVLRNGDFRDANTTALLFDISNKENKYNVSGNIKMSNVREDGENNAGYAGTVRLGKISGNYQYYFRYSRNDDNFDIQDFGFQRRNNYSNFYSGISYQIFEPTKKFERFRIRFDASLRYLSEPNEYTGNDVELNAFFITINRLAYGANIEANIGDQYDYFEPRVEGRFFKQQGVFESGAWISSDFRKKFAVEANINYAKRYTLNNYYYGIEIEPRYRFSDKFQMIYNVEYGKLVNENGYITQLENEDIIFGTRDVKNVINTLSGKLSFSTKSALTLSFRHYWSPVQYQDQYYVLNKEGTLDPTSYSENNNINYNIWNLDLNYTWQFAPGSFLTALYRNSIFNEDDLSYIDFGENLTNLFNEPINNVISLKVIYFLDYNKLKTWL</sequence>
<dbReference type="Pfam" id="PF19313">
    <property type="entry name" value="DUF5916"/>
    <property type="match status" value="1"/>
</dbReference>
<dbReference type="OrthoDB" id="9786766at2"/>
<proteinExistence type="predicted"/>
<evidence type="ECO:0000313" key="4">
    <source>
        <dbReference type="Proteomes" id="UP000198384"/>
    </source>
</evidence>
<evidence type="ECO:0000313" key="3">
    <source>
        <dbReference type="EMBL" id="SNR59434.1"/>
    </source>
</evidence>
<feature type="domain" description="DUF5916" evidence="2">
    <location>
        <begin position="229"/>
        <end position="803"/>
    </location>
</feature>
<dbReference type="AlphaFoldDB" id="A0A238XM66"/>
<name>A0A238XM66_9FLAO</name>